<evidence type="ECO:0000259" key="5">
    <source>
        <dbReference type="PROSITE" id="PS50043"/>
    </source>
</evidence>
<dbReference type="Proteomes" id="UP000430272">
    <property type="component" value="Unassembled WGS sequence"/>
</dbReference>
<accession>A0A844Y4I2</accession>
<dbReference type="Gene3D" id="1.10.10.10">
    <property type="entry name" value="Winged helix-like DNA-binding domain superfamily/Winged helix DNA-binding domain"/>
    <property type="match status" value="1"/>
</dbReference>
<proteinExistence type="predicted"/>
<keyword evidence="7" id="KW-1185">Reference proteome</keyword>
<sequence length="271" mass="28924">MSAGTDSRIDALTDREREVLHLLLAGHTAKSAATELDLSVHTVNDYLREARRKLGVSSSREAARILGEQDRDAPQNRAPDEIGIGAATREDDHAKPSATPGARSYRPWIIGGFIMLTAAIAAALALTTFAPSDSGATNEVVSAKPTSGGEKQMEATVRENALAVDAARSFARHVDAGDYTASWAEAGPMFKQAVTADAWAAQVAPIRAPLGPVVSRTEKSIESQTELPGVPRGDYRLISFATDFSNASGRIETFVMAKDNGRWGVVGYFIR</sequence>
<comment type="caution">
    <text evidence="6">The sequence shown here is derived from an EMBL/GenBank/DDBJ whole genome shotgun (WGS) entry which is preliminary data.</text>
</comment>
<dbReference type="CDD" id="cd06170">
    <property type="entry name" value="LuxR_C_like"/>
    <property type="match status" value="1"/>
</dbReference>
<dbReference type="PROSITE" id="PS50043">
    <property type="entry name" value="HTH_LUXR_2"/>
    <property type="match status" value="1"/>
</dbReference>
<evidence type="ECO:0000256" key="4">
    <source>
        <dbReference type="SAM" id="Phobius"/>
    </source>
</evidence>
<dbReference type="Pfam" id="PF00196">
    <property type="entry name" value="GerE"/>
    <property type="match status" value="1"/>
</dbReference>
<dbReference type="GO" id="GO:0003677">
    <property type="term" value="F:DNA binding"/>
    <property type="evidence" value="ECO:0007669"/>
    <property type="project" value="UniProtKB-KW"/>
</dbReference>
<dbReference type="AlphaFoldDB" id="A0A844Y4I2"/>
<dbReference type="PRINTS" id="PR00038">
    <property type="entry name" value="HTHLUXR"/>
</dbReference>
<keyword evidence="4" id="KW-1133">Transmembrane helix</keyword>
<evidence type="ECO:0000313" key="7">
    <source>
        <dbReference type="Proteomes" id="UP000430272"/>
    </source>
</evidence>
<feature type="domain" description="HTH luxR-type" evidence="5">
    <location>
        <begin position="5"/>
        <end position="70"/>
    </location>
</feature>
<keyword evidence="2" id="KW-0238">DNA-binding</keyword>
<evidence type="ECO:0000256" key="3">
    <source>
        <dbReference type="ARBA" id="ARBA00023163"/>
    </source>
</evidence>
<dbReference type="SUPFAM" id="SSF46894">
    <property type="entry name" value="C-terminal effector domain of the bipartite response regulators"/>
    <property type="match status" value="1"/>
</dbReference>
<dbReference type="RefSeq" id="WP_272916489.1">
    <property type="nucleotide sequence ID" value="NZ_BAABDV010000001.1"/>
</dbReference>
<name>A0A844Y4I2_9SPHN</name>
<dbReference type="EMBL" id="WTYD01000001">
    <property type="protein sequence ID" value="MXO52736.1"/>
    <property type="molecule type" value="Genomic_DNA"/>
</dbReference>
<keyword evidence="3" id="KW-0804">Transcription</keyword>
<dbReference type="InterPro" id="IPR016032">
    <property type="entry name" value="Sig_transdc_resp-reg_C-effctor"/>
</dbReference>
<dbReference type="Pfam" id="PF13211">
    <property type="entry name" value="DUF4019"/>
    <property type="match status" value="1"/>
</dbReference>
<organism evidence="6 7">
    <name type="scientific">Qipengyuania pelagi</name>
    <dbReference type="NCBI Taxonomy" id="994320"/>
    <lineage>
        <taxon>Bacteria</taxon>
        <taxon>Pseudomonadati</taxon>
        <taxon>Pseudomonadota</taxon>
        <taxon>Alphaproteobacteria</taxon>
        <taxon>Sphingomonadales</taxon>
        <taxon>Erythrobacteraceae</taxon>
        <taxon>Qipengyuania</taxon>
    </lineage>
</organism>
<dbReference type="GO" id="GO:0006355">
    <property type="term" value="P:regulation of DNA-templated transcription"/>
    <property type="evidence" value="ECO:0007669"/>
    <property type="project" value="InterPro"/>
</dbReference>
<gene>
    <name evidence="6" type="ORF">GRI47_01785</name>
</gene>
<evidence type="ECO:0000256" key="1">
    <source>
        <dbReference type="ARBA" id="ARBA00023015"/>
    </source>
</evidence>
<keyword evidence="4" id="KW-0472">Membrane</keyword>
<evidence type="ECO:0000256" key="2">
    <source>
        <dbReference type="ARBA" id="ARBA00023125"/>
    </source>
</evidence>
<dbReference type="InterPro" id="IPR025091">
    <property type="entry name" value="DUF4019"/>
</dbReference>
<keyword evidence="1" id="KW-0805">Transcription regulation</keyword>
<dbReference type="PANTHER" id="PTHR44688:SF16">
    <property type="entry name" value="DNA-BINDING TRANSCRIPTIONAL ACTIVATOR DEVR_DOSR"/>
    <property type="match status" value="1"/>
</dbReference>
<keyword evidence="4" id="KW-0812">Transmembrane</keyword>
<evidence type="ECO:0000313" key="6">
    <source>
        <dbReference type="EMBL" id="MXO52736.1"/>
    </source>
</evidence>
<reference evidence="6 7" key="1">
    <citation type="submission" date="2019-12" db="EMBL/GenBank/DDBJ databases">
        <title>Genomic-based taxomic classification of the family Erythrobacteraceae.</title>
        <authorList>
            <person name="Xu L."/>
        </authorList>
    </citation>
    <scope>NUCLEOTIDE SEQUENCE [LARGE SCALE GENOMIC DNA]</scope>
    <source>
        <strain evidence="6 7">JCM 17468</strain>
    </source>
</reference>
<protein>
    <submittedName>
        <fullName evidence="6">DUF4019 domain-containing protein</fullName>
    </submittedName>
</protein>
<dbReference type="InterPro" id="IPR036388">
    <property type="entry name" value="WH-like_DNA-bd_sf"/>
</dbReference>
<dbReference type="InterPro" id="IPR000792">
    <property type="entry name" value="Tscrpt_reg_LuxR_C"/>
</dbReference>
<dbReference type="SMART" id="SM00421">
    <property type="entry name" value="HTH_LUXR"/>
    <property type="match status" value="1"/>
</dbReference>
<dbReference type="PANTHER" id="PTHR44688">
    <property type="entry name" value="DNA-BINDING TRANSCRIPTIONAL ACTIVATOR DEVR_DOSR"/>
    <property type="match status" value="1"/>
</dbReference>
<feature type="transmembrane region" description="Helical" evidence="4">
    <location>
        <begin position="108"/>
        <end position="130"/>
    </location>
</feature>